<feature type="region of interest" description="Disordered" evidence="1">
    <location>
        <begin position="152"/>
        <end position="176"/>
    </location>
</feature>
<organism evidence="2 3">
    <name type="scientific">Perkinsus olseni</name>
    <name type="common">Perkinsus atlanticus</name>
    <dbReference type="NCBI Taxonomy" id="32597"/>
    <lineage>
        <taxon>Eukaryota</taxon>
        <taxon>Sar</taxon>
        <taxon>Alveolata</taxon>
        <taxon>Perkinsozoa</taxon>
        <taxon>Perkinsea</taxon>
        <taxon>Perkinsida</taxon>
        <taxon>Perkinsidae</taxon>
        <taxon>Perkinsus</taxon>
    </lineage>
</organism>
<protein>
    <submittedName>
        <fullName evidence="2">Uncharacterized protein</fullName>
    </submittedName>
</protein>
<dbReference type="EMBL" id="JABANO010000499">
    <property type="protein sequence ID" value="KAF4759172.1"/>
    <property type="molecule type" value="Genomic_DNA"/>
</dbReference>
<dbReference type="AlphaFoldDB" id="A0A7J6UPK6"/>
<keyword evidence="3" id="KW-1185">Reference proteome</keyword>
<comment type="caution">
    <text evidence="2">The sequence shown here is derived from an EMBL/GenBank/DDBJ whole genome shotgun (WGS) entry which is preliminary data.</text>
</comment>
<dbReference type="Proteomes" id="UP000553632">
    <property type="component" value="Unassembled WGS sequence"/>
</dbReference>
<sequence length="176" mass="19777">MVTQVLVNGDDEHMKSPIDPSTIRDVTDLHYLTHISIRVFEADDYDSPSTVHDAERRHRTISSQSTRQDLTRYRVEIGLSPGVQVVDHTSSGLQINHYPPGNRIRESELEVAPLKPVINVGTLKNYYTLQELDTYLTSVLARFHHCVDSDTEPDTDFHDADGETSMSPLALDSTTS</sequence>
<feature type="compositionally biased region" description="Polar residues" evidence="1">
    <location>
        <begin position="164"/>
        <end position="176"/>
    </location>
</feature>
<evidence type="ECO:0000256" key="1">
    <source>
        <dbReference type="SAM" id="MobiDB-lite"/>
    </source>
</evidence>
<proteinExistence type="predicted"/>
<accession>A0A7J6UPK6</accession>
<name>A0A7J6UPK6_PEROL</name>
<evidence type="ECO:0000313" key="3">
    <source>
        <dbReference type="Proteomes" id="UP000553632"/>
    </source>
</evidence>
<gene>
    <name evidence="2" type="ORF">FOZ63_029773</name>
</gene>
<evidence type="ECO:0000313" key="2">
    <source>
        <dbReference type="EMBL" id="KAF4759172.1"/>
    </source>
</evidence>
<reference evidence="2 3" key="1">
    <citation type="submission" date="2020-04" db="EMBL/GenBank/DDBJ databases">
        <title>Perkinsus olseni comparative genomics.</title>
        <authorList>
            <person name="Bogema D.R."/>
        </authorList>
    </citation>
    <scope>NUCLEOTIDE SEQUENCE [LARGE SCALE GENOMIC DNA]</scope>
    <source>
        <strain evidence="2 3">ATCC PRA-207</strain>
    </source>
</reference>